<dbReference type="Proteomes" id="UP000007875">
    <property type="component" value="Unassembled WGS sequence"/>
</dbReference>
<evidence type="ECO:0008006" key="3">
    <source>
        <dbReference type="Google" id="ProtNLM"/>
    </source>
</evidence>
<evidence type="ECO:0000313" key="1">
    <source>
        <dbReference type="Ensembl" id="ENSCSAVP00000006874.1"/>
    </source>
</evidence>
<dbReference type="GO" id="GO:0005085">
    <property type="term" value="F:guanyl-nucleotide exchange factor activity"/>
    <property type="evidence" value="ECO:0007669"/>
    <property type="project" value="InterPro"/>
</dbReference>
<keyword evidence="2" id="KW-1185">Reference proteome</keyword>
<dbReference type="InterPro" id="IPR047271">
    <property type="entry name" value="Ephexin-like"/>
</dbReference>
<dbReference type="AlphaFoldDB" id="H2YNG7"/>
<organism evidence="1 2">
    <name type="scientific">Ciona savignyi</name>
    <name type="common">Pacific transparent sea squirt</name>
    <dbReference type="NCBI Taxonomy" id="51511"/>
    <lineage>
        <taxon>Eukaryota</taxon>
        <taxon>Metazoa</taxon>
        <taxon>Chordata</taxon>
        <taxon>Tunicata</taxon>
        <taxon>Ascidiacea</taxon>
        <taxon>Phlebobranchia</taxon>
        <taxon>Cionidae</taxon>
        <taxon>Ciona</taxon>
    </lineage>
</organism>
<evidence type="ECO:0000313" key="2">
    <source>
        <dbReference type="Proteomes" id="UP000007875"/>
    </source>
</evidence>
<dbReference type="PANTHER" id="PTHR12845">
    <property type="entry name" value="GUANINE NUCLEOTIDE EXCHANGE FACTOR"/>
    <property type="match status" value="1"/>
</dbReference>
<dbReference type="HOGENOM" id="CLU_1844413_0_0_1"/>
<dbReference type="Gene3D" id="2.30.30.40">
    <property type="entry name" value="SH3 Domains"/>
    <property type="match status" value="1"/>
</dbReference>
<dbReference type="eggNOG" id="KOG3523">
    <property type="taxonomic scope" value="Eukaryota"/>
</dbReference>
<protein>
    <recommendedName>
        <fullName evidence="3">PH domain-containing protein</fullName>
    </recommendedName>
</protein>
<dbReference type="InterPro" id="IPR036028">
    <property type="entry name" value="SH3-like_dom_sf"/>
</dbReference>
<dbReference type="Ensembl" id="ENSCSAVT00000006961.1">
    <property type="protein sequence ID" value="ENSCSAVP00000006874.1"/>
    <property type="gene ID" value="ENSCSAVG00000004102.1"/>
</dbReference>
<sequence>MLFLFSDVLLVARKKSYMDFGSPPRYEVVDWAKRSYICVNEQAKAENEIYMVLLENQGGKRIEMVLVPPSQNELTRWTSALNPPSLSSTGESIYETWDCPQYYCSEPYNAQQPDELTIDVGDVMKVMKKTSDGSLGGSP</sequence>
<reference evidence="2" key="1">
    <citation type="submission" date="2003-08" db="EMBL/GenBank/DDBJ databases">
        <authorList>
            <person name="Birren B."/>
            <person name="Nusbaum C."/>
            <person name="Abebe A."/>
            <person name="Abouelleil A."/>
            <person name="Adekoya E."/>
            <person name="Ait-zahra M."/>
            <person name="Allen N."/>
            <person name="Allen T."/>
            <person name="An P."/>
            <person name="Anderson M."/>
            <person name="Anderson S."/>
            <person name="Arachchi H."/>
            <person name="Armbruster J."/>
            <person name="Bachantsang P."/>
            <person name="Baldwin J."/>
            <person name="Barry A."/>
            <person name="Bayul T."/>
            <person name="Blitshsteyn B."/>
            <person name="Bloom T."/>
            <person name="Blye J."/>
            <person name="Boguslavskiy L."/>
            <person name="Borowsky M."/>
            <person name="Boukhgalter B."/>
            <person name="Brunache A."/>
            <person name="Butler J."/>
            <person name="Calixte N."/>
            <person name="Calvo S."/>
            <person name="Camarata J."/>
            <person name="Campo K."/>
            <person name="Chang J."/>
            <person name="Cheshatsang Y."/>
            <person name="Citroen M."/>
            <person name="Collymore A."/>
            <person name="Considine T."/>
            <person name="Cook A."/>
            <person name="Cooke P."/>
            <person name="Corum B."/>
            <person name="Cuomo C."/>
            <person name="David R."/>
            <person name="Dawoe T."/>
            <person name="Degray S."/>
            <person name="Dodge S."/>
            <person name="Dooley K."/>
            <person name="Dorje P."/>
            <person name="Dorjee K."/>
            <person name="Dorris L."/>
            <person name="Duffey N."/>
            <person name="Dupes A."/>
            <person name="Elkins T."/>
            <person name="Engels R."/>
            <person name="Erickson J."/>
            <person name="Farina A."/>
            <person name="Faro S."/>
            <person name="Ferreira P."/>
            <person name="Fischer H."/>
            <person name="Fitzgerald M."/>
            <person name="Foley K."/>
            <person name="Gage D."/>
            <person name="Galagan J."/>
            <person name="Gearin G."/>
            <person name="Gnerre S."/>
            <person name="Gnirke A."/>
            <person name="Goyette A."/>
            <person name="Graham J."/>
            <person name="Grandbois E."/>
            <person name="Gyaltsen K."/>
            <person name="Hafez N."/>
            <person name="Hagopian D."/>
            <person name="Hagos B."/>
            <person name="Hall J."/>
            <person name="Hatcher B."/>
            <person name="Heller A."/>
            <person name="Higgins H."/>
            <person name="Honan T."/>
            <person name="Horn A."/>
            <person name="Houde N."/>
            <person name="Hughes L."/>
            <person name="Hulme W."/>
            <person name="Husby E."/>
            <person name="Iliev I."/>
            <person name="Jaffe D."/>
            <person name="Jones C."/>
            <person name="Kamal M."/>
            <person name="Kamat A."/>
            <person name="Kamvysselis M."/>
            <person name="Karlsson E."/>
            <person name="Kells C."/>
            <person name="Kieu A."/>
            <person name="Kisner P."/>
            <person name="Kodira C."/>
            <person name="Kulbokas E."/>
            <person name="Labutti K."/>
            <person name="Lama D."/>
            <person name="Landers T."/>
            <person name="Leger J."/>
            <person name="Levine S."/>
            <person name="Lewis D."/>
            <person name="Lewis T."/>
            <person name="Lindblad-toh K."/>
            <person name="Liu X."/>
            <person name="Lokyitsang T."/>
            <person name="Lokyitsang Y."/>
            <person name="Lucien O."/>
            <person name="Lui A."/>
            <person name="Ma L.J."/>
            <person name="Mabbitt R."/>
            <person name="Macdonald J."/>
            <person name="Maclean C."/>
            <person name="Major J."/>
            <person name="Manning J."/>
            <person name="Marabella R."/>
            <person name="Maru K."/>
            <person name="Matthews C."/>
            <person name="Mauceli E."/>
            <person name="Mccarthy M."/>
            <person name="Mcdonough S."/>
            <person name="Mcghee T."/>
            <person name="Meldrim J."/>
            <person name="Meneus L."/>
            <person name="Mesirov J."/>
            <person name="Mihalev A."/>
            <person name="Mihova T."/>
            <person name="Mikkelsen T."/>
            <person name="Mlenga V."/>
            <person name="Moru K."/>
            <person name="Mozes J."/>
            <person name="Mulrain L."/>
            <person name="Munson G."/>
            <person name="Naylor J."/>
            <person name="Newes C."/>
            <person name="Nguyen C."/>
            <person name="Nguyen N."/>
            <person name="Nguyen T."/>
            <person name="Nicol R."/>
            <person name="Nielsen C."/>
            <person name="Nizzari M."/>
            <person name="Norbu C."/>
            <person name="Norbu N."/>
            <person name="O'donnell P."/>
            <person name="Okoawo O."/>
            <person name="O'leary S."/>
            <person name="Omotosho B."/>
            <person name="O'neill K."/>
            <person name="Osman S."/>
            <person name="Parker S."/>
            <person name="Perrin D."/>
            <person name="Phunkhang P."/>
            <person name="Piqani B."/>
            <person name="Purcell S."/>
            <person name="Rachupka T."/>
            <person name="Ramasamy U."/>
            <person name="Rameau R."/>
            <person name="Ray V."/>
            <person name="Raymond C."/>
            <person name="Retta R."/>
            <person name="Richardson S."/>
            <person name="Rise C."/>
            <person name="Rodriguez J."/>
            <person name="Rogers J."/>
            <person name="Rogov P."/>
            <person name="Rutman M."/>
            <person name="Schupbach R."/>
            <person name="Seaman C."/>
            <person name="Settipalli S."/>
            <person name="Sharpe T."/>
            <person name="Sheridan J."/>
            <person name="Sherpa N."/>
            <person name="Shi J."/>
            <person name="Smirnov S."/>
            <person name="Smith C."/>
            <person name="Sougnez C."/>
            <person name="Spencer B."/>
            <person name="Stalker J."/>
            <person name="Stange-thomann N."/>
            <person name="Stavropoulos S."/>
            <person name="Stetson K."/>
            <person name="Stone C."/>
            <person name="Stone S."/>
            <person name="Stubbs M."/>
            <person name="Talamas J."/>
            <person name="Tchuinga P."/>
            <person name="Tenzing P."/>
            <person name="Tesfaye S."/>
            <person name="Theodore J."/>
            <person name="Thoulutsang Y."/>
            <person name="Topham K."/>
            <person name="Towey S."/>
            <person name="Tsamla T."/>
            <person name="Tsomo N."/>
            <person name="Vallee D."/>
            <person name="Vassiliev H."/>
            <person name="Venkataraman V."/>
            <person name="Vinson J."/>
            <person name="Vo A."/>
            <person name="Wade C."/>
            <person name="Wang S."/>
            <person name="Wangchuk T."/>
            <person name="Wangdi T."/>
            <person name="Whittaker C."/>
            <person name="Wilkinson J."/>
            <person name="Wu Y."/>
            <person name="Wyman D."/>
            <person name="Yadav S."/>
            <person name="Yang S."/>
            <person name="Yang X."/>
            <person name="Yeager S."/>
            <person name="Yee E."/>
            <person name="Young G."/>
            <person name="Zainoun J."/>
            <person name="Zembeck L."/>
            <person name="Zimmer A."/>
            <person name="Zody M."/>
            <person name="Lander E."/>
        </authorList>
    </citation>
    <scope>NUCLEOTIDE SEQUENCE [LARGE SCALE GENOMIC DNA]</scope>
</reference>
<dbReference type="PANTHER" id="PTHR12845:SF5">
    <property type="entry name" value="EPHEXIN, ISOFORM D"/>
    <property type="match status" value="1"/>
</dbReference>
<name>H2YNG7_CIOSA</name>
<accession>H2YNG7</accession>
<dbReference type="OMA" id="AENEIYM"/>
<proteinExistence type="predicted"/>
<dbReference type="InParanoid" id="H2YNG7"/>
<dbReference type="GeneTree" id="ENSGT01030000234571"/>
<reference evidence="1" key="3">
    <citation type="submission" date="2025-09" db="UniProtKB">
        <authorList>
            <consortium name="Ensembl"/>
        </authorList>
    </citation>
    <scope>IDENTIFICATION</scope>
</reference>
<dbReference type="STRING" id="51511.ENSCSAVP00000006874"/>
<reference evidence="1" key="2">
    <citation type="submission" date="2025-08" db="UniProtKB">
        <authorList>
            <consortium name="Ensembl"/>
        </authorList>
    </citation>
    <scope>IDENTIFICATION</scope>
</reference>
<dbReference type="SUPFAM" id="SSF50044">
    <property type="entry name" value="SH3-domain"/>
    <property type="match status" value="1"/>
</dbReference>